<evidence type="ECO:0000256" key="1">
    <source>
        <dbReference type="ARBA" id="ARBA00023136"/>
    </source>
</evidence>
<dbReference type="Pfam" id="PF04348">
    <property type="entry name" value="LppC"/>
    <property type="match status" value="1"/>
</dbReference>
<dbReference type="Gene3D" id="1.25.40.650">
    <property type="match status" value="1"/>
</dbReference>
<accession>A0AAV3TYC3</accession>
<protein>
    <submittedName>
        <fullName evidence="2">Penicillin-binding protein activator</fullName>
    </submittedName>
</protein>
<name>A0AAV3TYC3_9ALTE</name>
<evidence type="ECO:0000313" key="2">
    <source>
        <dbReference type="EMBL" id="GAA4933593.1"/>
    </source>
</evidence>
<dbReference type="InterPro" id="IPR028082">
    <property type="entry name" value="Peripla_BP_I"/>
</dbReference>
<dbReference type="InterPro" id="IPR007443">
    <property type="entry name" value="LpoA"/>
</dbReference>
<dbReference type="RefSeq" id="WP_345417368.1">
    <property type="nucleotide sequence ID" value="NZ_AP031496.1"/>
</dbReference>
<keyword evidence="3" id="KW-1185">Reference proteome</keyword>
<dbReference type="AlphaFoldDB" id="A0AAV3TYC3"/>
<dbReference type="GO" id="GO:0031241">
    <property type="term" value="C:periplasmic side of cell outer membrane"/>
    <property type="evidence" value="ECO:0007669"/>
    <property type="project" value="TreeGrafter"/>
</dbReference>
<dbReference type="EMBL" id="BAABLX010000007">
    <property type="protein sequence ID" value="GAA4933593.1"/>
    <property type="molecule type" value="Genomic_DNA"/>
</dbReference>
<keyword evidence="1" id="KW-0472">Membrane</keyword>
<reference evidence="3" key="1">
    <citation type="journal article" date="2019" name="Int. J. Syst. Evol. Microbiol.">
        <title>The Global Catalogue of Microorganisms (GCM) 10K type strain sequencing project: providing services to taxonomists for standard genome sequencing and annotation.</title>
        <authorList>
            <consortium name="The Broad Institute Genomics Platform"/>
            <consortium name="The Broad Institute Genome Sequencing Center for Infectious Disease"/>
            <person name="Wu L."/>
            <person name="Ma J."/>
        </authorList>
    </citation>
    <scope>NUCLEOTIDE SEQUENCE [LARGE SCALE GENOMIC DNA]</scope>
    <source>
        <strain evidence="3">JCM 19134</strain>
    </source>
</reference>
<organism evidence="2 3">
    <name type="scientific">Halioxenophilus aromaticivorans</name>
    <dbReference type="NCBI Taxonomy" id="1306992"/>
    <lineage>
        <taxon>Bacteria</taxon>
        <taxon>Pseudomonadati</taxon>
        <taxon>Pseudomonadota</taxon>
        <taxon>Gammaproteobacteria</taxon>
        <taxon>Alteromonadales</taxon>
        <taxon>Alteromonadaceae</taxon>
        <taxon>Halioxenophilus</taxon>
    </lineage>
</organism>
<proteinExistence type="predicted"/>
<dbReference type="PROSITE" id="PS51257">
    <property type="entry name" value="PROKAR_LIPOPROTEIN"/>
    <property type="match status" value="1"/>
</dbReference>
<dbReference type="SUPFAM" id="SSF53822">
    <property type="entry name" value="Periplasmic binding protein-like I"/>
    <property type="match status" value="1"/>
</dbReference>
<evidence type="ECO:0000313" key="3">
    <source>
        <dbReference type="Proteomes" id="UP001409585"/>
    </source>
</evidence>
<dbReference type="PANTHER" id="PTHR38038:SF1">
    <property type="entry name" value="PENICILLIN-BINDING PROTEIN ACTIVATOR LPOA"/>
    <property type="match status" value="1"/>
</dbReference>
<gene>
    <name evidence="2" type="ORF">GCM10025791_07850</name>
</gene>
<dbReference type="PANTHER" id="PTHR38038">
    <property type="entry name" value="PENICILLIN-BINDING PROTEIN ACTIVATOR LPOA"/>
    <property type="match status" value="1"/>
</dbReference>
<comment type="caution">
    <text evidence="2">The sequence shown here is derived from an EMBL/GenBank/DDBJ whole genome shotgun (WGS) entry which is preliminary data.</text>
</comment>
<dbReference type="Proteomes" id="UP001409585">
    <property type="component" value="Unassembled WGS sequence"/>
</dbReference>
<dbReference type="Gene3D" id="3.40.50.2300">
    <property type="match status" value="2"/>
</dbReference>
<sequence length="623" mass="69295">MKLLKSPLYRGLGLATTFTLLVSCGSQMTQTGNSAPTVLDNTLESAEILLTDAATSAHQGDPAKAAATRLEAGHILVNIGELTTAERVLSDVQSEHLQPEQRVDYALTYSDLALSLGEYYIAKRVLDDPAVAAAQDVMTTDQKYHWRINRAGTYTLIGEPVLAIREHLSMTPYLDENQKQANNDQIWQLLLSLPSEALDALAQREPNNILRGWFALASLSKNNQANLEQQLKQVSQWQLQWSNHPAAVYPPQDLQLLEQLVNNQPQQIAVLLPLTGKLANAGKAIREGIMAAYYSAEASGQKTPVIRVYNTDQGEIQALYDQAILDGAETVIGPLQKELLQSLNERRYLPVPTLALNYLLEQTQQTENLFQFGLAPEDEAKQVAELAWRDGHRHAMVLSSNRDWGQRSAGAFIEAWKALGGDVTVYSEFSLQRDFSAVVERTLLVDRSKQRGRNIENLMGIDMVTQPRSRDDIDVIFMVAQPEDARQLKPTLAFHYAGDIPVYATSHLFNPDADRSANSDLNGIRFPSIPWNFGFSKIEHDELAELLPNLRSLQNLQAMGVDAYRLYPRLLQLQQVAQARYYGATGELYLTPEGRIARHQAIAEMRSGRATLLPTAGDDLVSN</sequence>
<dbReference type="GO" id="GO:0030234">
    <property type="term" value="F:enzyme regulator activity"/>
    <property type="evidence" value="ECO:0007669"/>
    <property type="project" value="TreeGrafter"/>
</dbReference>
<dbReference type="CDD" id="cd06339">
    <property type="entry name" value="PBP1_YraM_LppC_lipoprotein-like"/>
    <property type="match status" value="1"/>
</dbReference>
<dbReference type="GO" id="GO:0009252">
    <property type="term" value="P:peptidoglycan biosynthetic process"/>
    <property type="evidence" value="ECO:0007669"/>
    <property type="project" value="TreeGrafter"/>
</dbReference>